<keyword evidence="2" id="KW-1185">Reference proteome</keyword>
<dbReference type="VEuPathDB" id="MicrosporidiaDB:M153_12900011969"/>
<proteinExistence type="predicted"/>
<protein>
    <submittedName>
        <fullName evidence="1">Uncharacterized protein</fullName>
    </submittedName>
</protein>
<dbReference type="AlphaFoldDB" id="A0A0R0M0H3"/>
<gene>
    <name evidence="1" type="ORF">M153_12900011969</name>
</gene>
<name>A0A0R0M0H3_9MICR</name>
<evidence type="ECO:0000313" key="1">
    <source>
        <dbReference type="EMBL" id="KRH94840.1"/>
    </source>
</evidence>
<organism evidence="1 2">
    <name type="scientific">Pseudoloma neurophilia</name>
    <dbReference type="NCBI Taxonomy" id="146866"/>
    <lineage>
        <taxon>Eukaryota</taxon>
        <taxon>Fungi</taxon>
        <taxon>Fungi incertae sedis</taxon>
        <taxon>Microsporidia</taxon>
        <taxon>Pseudoloma</taxon>
    </lineage>
</organism>
<evidence type="ECO:0000313" key="2">
    <source>
        <dbReference type="Proteomes" id="UP000051530"/>
    </source>
</evidence>
<accession>A0A0R0M0H3</accession>
<dbReference type="EMBL" id="LGUB01000025">
    <property type="protein sequence ID" value="KRH94840.1"/>
    <property type="molecule type" value="Genomic_DNA"/>
</dbReference>
<reference evidence="1 2" key="1">
    <citation type="submission" date="2015-07" db="EMBL/GenBank/DDBJ databases">
        <title>The genome of Pseudoloma neurophilia, a relevant intracellular parasite of the zebrafish.</title>
        <authorList>
            <person name="Ndikumana S."/>
            <person name="Pelin A."/>
            <person name="Sanders J."/>
            <person name="Corradi N."/>
        </authorList>
    </citation>
    <scope>NUCLEOTIDE SEQUENCE [LARGE SCALE GENOMIC DNA]</scope>
    <source>
        <strain evidence="1 2">MK1</strain>
    </source>
</reference>
<dbReference type="Proteomes" id="UP000051530">
    <property type="component" value="Unassembled WGS sequence"/>
</dbReference>
<sequence length="41" mass="5013">MTYYEVGKKKMNAYLINTVLKYTKNRKEKIKLLFKEINQKT</sequence>
<comment type="caution">
    <text evidence="1">The sequence shown here is derived from an EMBL/GenBank/DDBJ whole genome shotgun (WGS) entry which is preliminary data.</text>
</comment>